<proteinExistence type="predicted"/>
<name>A0A1C2J0G9_ACITH</name>
<dbReference type="Proteomes" id="UP000095008">
    <property type="component" value="Unassembled WGS sequence"/>
</dbReference>
<keyword evidence="1" id="KW-1133">Transmembrane helix</keyword>
<keyword evidence="1" id="KW-0472">Membrane</keyword>
<accession>A0A1C2J0G9</accession>
<dbReference type="AlphaFoldDB" id="A0A1C2J0G9"/>
<evidence type="ECO:0000313" key="3">
    <source>
        <dbReference type="EMBL" id="OCX74929.1"/>
    </source>
</evidence>
<keyword evidence="5" id="KW-1185">Reference proteome</keyword>
<dbReference type="RefSeq" id="WP_024895198.1">
    <property type="nucleotide sequence ID" value="NZ_LWRZ01000282.1"/>
</dbReference>
<evidence type="ECO:0000313" key="2">
    <source>
        <dbReference type="EMBL" id="OCX73198.1"/>
    </source>
</evidence>
<feature type="transmembrane region" description="Helical" evidence="1">
    <location>
        <begin position="20"/>
        <end position="41"/>
    </location>
</feature>
<protein>
    <recommendedName>
        <fullName evidence="6">Lipoprotein</fullName>
    </recommendedName>
</protein>
<reference evidence="2 4" key="1">
    <citation type="journal article" date="2016" name="Int. J. Mol. Sci.">
        <title>Comparative genomics of the extreme acidophile Acidithiobacillus thiooxidans reveals intraspecific divergence and niche adaptation.</title>
        <authorList>
            <person name="Zhang X."/>
            <person name="Feng X."/>
            <person name="Tao J."/>
            <person name="Ma L."/>
            <person name="Xiao Y."/>
            <person name="Liang Y."/>
            <person name="Liu X."/>
            <person name="Yin H."/>
        </authorList>
    </citation>
    <scope>NUCLEOTIDE SEQUENCE [LARGE SCALE GENOMIC DNA]</scope>
    <source>
        <strain evidence="2 4">A02</strain>
        <strain evidence="3">DXS-W</strain>
    </source>
</reference>
<evidence type="ECO:0008006" key="6">
    <source>
        <dbReference type="Google" id="ProtNLM"/>
    </source>
</evidence>
<keyword evidence="1" id="KW-0812">Transmembrane</keyword>
<gene>
    <name evidence="3" type="ORF">A6M23_04410</name>
    <name evidence="2" type="ORF">A6P07_08840</name>
</gene>
<evidence type="ECO:0000313" key="5">
    <source>
        <dbReference type="Proteomes" id="UP000095008"/>
    </source>
</evidence>
<comment type="caution">
    <text evidence="2">The sequence shown here is derived from an EMBL/GenBank/DDBJ whole genome shotgun (WGS) entry which is preliminary data.</text>
</comment>
<dbReference type="EMBL" id="LWRY01000026">
    <property type="protein sequence ID" value="OCX74929.1"/>
    <property type="molecule type" value="Genomic_DNA"/>
</dbReference>
<sequence>MRMDQYTEIQRRSFRVLRLITALVAVAILSGCIIAPGGYGYGYRGHPPIHYGWWHHRQWR</sequence>
<evidence type="ECO:0000313" key="4">
    <source>
        <dbReference type="Proteomes" id="UP000094893"/>
    </source>
</evidence>
<organism evidence="2 4">
    <name type="scientific">Acidithiobacillus thiooxidans</name>
    <name type="common">Thiobacillus thiooxidans</name>
    <dbReference type="NCBI Taxonomy" id="930"/>
    <lineage>
        <taxon>Bacteria</taxon>
        <taxon>Pseudomonadati</taxon>
        <taxon>Pseudomonadota</taxon>
        <taxon>Acidithiobacillia</taxon>
        <taxon>Acidithiobacillales</taxon>
        <taxon>Acidithiobacillaceae</taxon>
        <taxon>Acidithiobacillus</taxon>
    </lineage>
</organism>
<evidence type="ECO:0000256" key="1">
    <source>
        <dbReference type="SAM" id="Phobius"/>
    </source>
</evidence>
<dbReference type="PROSITE" id="PS51257">
    <property type="entry name" value="PROKAR_LIPOPROTEIN"/>
    <property type="match status" value="1"/>
</dbReference>
<dbReference type="Proteomes" id="UP000094893">
    <property type="component" value="Unassembled WGS sequence"/>
</dbReference>
<dbReference type="EMBL" id="LWSA01000112">
    <property type="protein sequence ID" value="OCX73198.1"/>
    <property type="molecule type" value="Genomic_DNA"/>
</dbReference>